<comment type="caution">
    <text evidence="6">The sequence shown here is derived from an EMBL/GenBank/DDBJ whole genome shotgun (WGS) entry which is preliminary data.</text>
</comment>
<feature type="transmembrane region" description="Helical" evidence="5">
    <location>
        <begin position="36"/>
        <end position="54"/>
    </location>
</feature>
<keyword evidence="7" id="KW-1185">Reference proteome</keyword>
<dbReference type="Gene3D" id="3.40.50.300">
    <property type="entry name" value="P-loop containing nucleotide triphosphate hydrolases"/>
    <property type="match status" value="1"/>
</dbReference>
<evidence type="ECO:0000313" key="7">
    <source>
        <dbReference type="Proteomes" id="UP001195914"/>
    </source>
</evidence>
<keyword evidence="5" id="KW-0472">Membrane</keyword>
<dbReference type="Pfam" id="PF00406">
    <property type="entry name" value="ADK"/>
    <property type="match status" value="1"/>
</dbReference>
<dbReference type="InterPro" id="IPR000850">
    <property type="entry name" value="Adenylat/UMP-CMP_kin"/>
</dbReference>
<dbReference type="InterPro" id="IPR027417">
    <property type="entry name" value="P-loop_NTPase"/>
</dbReference>
<dbReference type="Proteomes" id="UP001195914">
    <property type="component" value="Unassembled WGS sequence"/>
</dbReference>
<evidence type="ECO:0000256" key="5">
    <source>
        <dbReference type="SAM" id="Phobius"/>
    </source>
</evidence>
<keyword evidence="1 4" id="KW-0808">Transferase</keyword>
<dbReference type="GO" id="GO:0019205">
    <property type="term" value="F:nucleobase-containing compound kinase activity"/>
    <property type="evidence" value="ECO:0007669"/>
    <property type="project" value="InterPro"/>
</dbReference>
<dbReference type="SUPFAM" id="SSF52540">
    <property type="entry name" value="P-loop containing nucleoside triphosphate hydrolases"/>
    <property type="match status" value="1"/>
</dbReference>
<protein>
    <submittedName>
        <fullName evidence="6">Nucleoside monophosphate kinase</fullName>
    </submittedName>
</protein>
<organism evidence="6 7">
    <name type="scientific">Babesia divergens</name>
    <dbReference type="NCBI Taxonomy" id="32595"/>
    <lineage>
        <taxon>Eukaryota</taxon>
        <taxon>Sar</taxon>
        <taxon>Alveolata</taxon>
        <taxon>Apicomplexa</taxon>
        <taxon>Aconoidasida</taxon>
        <taxon>Piroplasmida</taxon>
        <taxon>Babesiidae</taxon>
        <taxon>Babesia</taxon>
    </lineage>
</organism>
<keyword evidence="3 4" id="KW-0418">Kinase</keyword>
<evidence type="ECO:0000256" key="3">
    <source>
        <dbReference type="ARBA" id="ARBA00022777"/>
    </source>
</evidence>
<comment type="similarity">
    <text evidence="4">Belongs to the adenylate kinase family.</text>
</comment>
<keyword evidence="5" id="KW-1133">Transmembrane helix</keyword>
<dbReference type="GO" id="GO:0006139">
    <property type="term" value="P:nucleobase-containing compound metabolic process"/>
    <property type="evidence" value="ECO:0007669"/>
    <property type="project" value="InterPro"/>
</dbReference>
<evidence type="ECO:0000313" key="6">
    <source>
        <dbReference type="EMBL" id="KAK1935993.1"/>
    </source>
</evidence>
<reference evidence="6" key="1">
    <citation type="journal article" date="2014" name="Nucleic Acids Res.">
        <title>The evolutionary dynamics of variant antigen genes in Babesia reveal a history of genomic innovation underlying host-parasite interaction.</title>
        <authorList>
            <person name="Jackson A.P."/>
            <person name="Otto T.D."/>
            <person name="Darby A."/>
            <person name="Ramaprasad A."/>
            <person name="Xia D."/>
            <person name="Echaide I.E."/>
            <person name="Farber M."/>
            <person name="Gahlot S."/>
            <person name="Gamble J."/>
            <person name="Gupta D."/>
            <person name="Gupta Y."/>
            <person name="Jackson L."/>
            <person name="Malandrin L."/>
            <person name="Malas T.B."/>
            <person name="Moussa E."/>
            <person name="Nair M."/>
            <person name="Reid A.J."/>
            <person name="Sanders M."/>
            <person name="Sharma J."/>
            <person name="Tracey A."/>
            <person name="Quail M.A."/>
            <person name="Weir W."/>
            <person name="Wastling J.M."/>
            <person name="Hall N."/>
            <person name="Willadsen P."/>
            <person name="Lingelbach K."/>
            <person name="Shiels B."/>
            <person name="Tait A."/>
            <person name="Berriman M."/>
            <person name="Allred D.R."/>
            <person name="Pain A."/>
        </authorList>
    </citation>
    <scope>NUCLEOTIDE SEQUENCE</scope>
    <source>
        <strain evidence="6">1802A</strain>
    </source>
</reference>
<name>A0AAD9LGK9_BABDI</name>
<keyword evidence="2" id="KW-0547">Nucleotide-binding</keyword>
<accession>A0AAD9LGK9</accession>
<reference evidence="6" key="2">
    <citation type="submission" date="2021-05" db="EMBL/GenBank/DDBJ databases">
        <authorList>
            <person name="Pain A."/>
        </authorList>
    </citation>
    <scope>NUCLEOTIDE SEQUENCE</scope>
    <source>
        <strain evidence="6">1802A</strain>
    </source>
</reference>
<dbReference type="PANTHER" id="PTHR23359">
    <property type="entry name" value="NUCLEOTIDE KINASE"/>
    <property type="match status" value="1"/>
</dbReference>
<evidence type="ECO:0000256" key="4">
    <source>
        <dbReference type="RuleBase" id="RU003330"/>
    </source>
</evidence>
<evidence type="ECO:0000256" key="1">
    <source>
        <dbReference type="ARBA" id="ARBA00022679"/>
    </source>
</evidence>
<dbReference type="EMBL" id="JAHBMH010000044">
    <property type="protein sequence ID" value="KAK1935993.1"/>
    <property type="molecule type" value="Genomic_DNA"/>
</dbReference>
<keyword evidence="5" id="KW-0812">Transmembrane</keyword>
<sequence length="250" mass="27920">MSRVNDILRTRRILLLMFGAPGTGKGTFGKQLASDYGFIHVVTGMLLTFIVINTGDLLRNASQRDSVVAHQIRDIISQGSHVEDGLICNIVRNEITACSMGTILDGTPRTSGQALFVKSLADSLGFQVLGADLSLDRDILIERLLGRRHCAVCKRTYNLCTINRDGHIMDALLPSKSDIEKCKGCSNLEMRSDDTREIIEHRLDLYDNTHMNVLASLAEVPIMRFSIRKGLGDYLEFKNQLDKFLEDHLL</sequence>
<dbReference type="HAMAP" id="MF_00235">
    <property type="entry name" value="Adenylate_kinase_Adk"/>
    <property type="match status" value="1"/>
</dbReference>
<gene>
    <name evidence="6" type="ORF">X943_000807</name>
</gene>
<evidence type="ECO:0000256" key="2">
    <source>
        <dbReference type="ARBA" id="ARBA00022741"/>
    </source>
</evidence>
<proteinExistence type="inferred from homology"/>
<dbReference type="AlphaFoldDB" id="A0AAD9LGK9"/>
<dbReference type="CDD" id="cd01428">
    <property type="entry name" value="ADK"/>
    <property type="match status" value="1"/>
</dbReference>
<dbReference type="PRINTS" id="PR00094">
    <property type="entry name" value="ADENYLTKNASE"/>
</dbReference>
<dbReference type="GO" id="GO:0005524">
    <property type="term" value="F:ATP binding"/>
    <property type="evidence" value="ECO:0007669"/>
    <property type="project" value="InterPro"/>
</dbReference>